<dbReference type="AlphaFoldDB" id="A0A0E0QUZ8"/>
<dbReference type="EnsemblPlants" id="ORUFI09G20910.1">
    <property type="protein sequence ID" value="ORUFI09G20910.1"/>
    <property type="gene ID" value="ORUFI09G20910"/>
</dbReference>
<organism evidence="1 2">
    <name type="scientific">Oryza rufipogon</name>
    <name type="common">Brownbeard rice</name>
    <name type="synonym">Asian wild rice</name>
    <dbReference type="NCBI Taxonomy" id="4529"/>
    <lineage>
        <taxon>Eukaryota</taxon>
        <taxon>Viridiplantae</taxon>
        <taxon>Streptophyta</taxon>
        <taxon>Embryophyta</taxon>
        <taxon>Tracheophyta</taxon>
        <taxon>Spermatophyta</taxon>
        <taxon>Magnoliopsida</taxon>
        <taxon>Liliopsida</taxon>
        <taxon>Poales</taxon>
        <taxon>Poaceae</taxon>
        <taxon>BOP clade</taxon>
        <taxon>Oryzoideae</taxon>
        <taxon>Oryzeae</taxon>
        <taxon>Oryzinae</taxon>
        <taxon>Oryza</taxon>
    </lineage>
</organism>
<reference evidence="2" key="1">
    <citation type="submission" date="2013-06" db="EMBL/GenBank/DDBJ databases">
        <authorList>
            <person name="Zhao Q."/>
        </authorList>
    </citation>
    <scope>NUCLEOTIDE SEQUENCE</scope>
    <source>
        <strain evidence="2">cv. W1943</strain>
    </source>
</reference>
<dbReference type="Gramene" id="ORUFI09G20910.1">
    <property type="protein sequence ID" value="ORUFI09G20910.1"/>
    <property type="gene ID" value="ORUFI09G20910"/>
</dbReference>
<proteinExistence type="predicted"/>
<name>A0A0E0QUZ8_ORYRU</name>
<dbReference type="Proteomes" id="UP000008022">
    <property type="component" value="Unassembled WGS sequence"/>
</dbReference>
<accession>A0A0E0QUZ8</accession>
<evidence type="ECO:0000313" key="1">
    <source>
        <dbReference type="EnsemblPlants" id="ORUFI09G20910.1"/>
    </source>
</evidence>
<evidence type="ECO:0000313" key="2">
    <source>
        <dbReference type="Proteomes" id="UP000008022"/>
    </source>
</evidence>
<dbReference type="HOGENOM" id="CLU_2531339_0_0_1"/>
<sequence>MKPLRHTKNINKIRPSERATCTNQTRVQTYHQEAVCWLGCSSKSSIIISSSSLGDPESVASSLAVRDSATDGGGGRWRGTSTATATATVRDAIIMSSRSQRQQ</sequence>
<protein>
    <submittedName>
        <fullName evidence="1">Uncharacterized protein</fullName>
    </submittedName>
</protein>
<reference evidence="1" key="2">
    <citation type="submission" date="2015-06" db="UniProtKB">
        <authorList>
            <consortium name="EnsemblPlants"/>
        </authorList>
    </citation>
    <scope>IDENTIFICATION</scope>
</reference>
<keyword evidence="2" id="KW-1185">Reference proteome</keyword>